<protein>
    <submittedName>
        <fullName evidence="1">Uncharacterized protein</fullName>
    </submittedName>
</protein>
<dbReference type="AlphaFoldDB" id="A0A8R7U7D3"/>
<reference evidence="1" key="2">
    <citation type="submission" date="2018-03" db="EMBL/GenBank/DDBJ databases">
        <title>The Triticum urartu genome reveals the dynamic nature of wheat genome evolution.</title>
        <authorList>
            <person name="Ling H."/>
            <person name="Ma B."/>
            <person name="Shi X."/>
            <person name="Liu H."/>
            <person name="Dong L."/>
            <person name="Sun H."/>
            <person name="Cao Y."/>
            <person name="Gao Q."/>
            <person name="Zheng S."/>
            <person name="Li Y."/>
            <person name="Yu Y."/>
            <person name="Du H."/>
            <person name="Qi M."/>
            <person name="Li Y."/>
            <person name="Yu H."/>
            <person name="Cui Y."/>
            <person name="Wang N."/>
            <person name="Chen C."/>
            <person name="Wu H."/>
            <person name="Zhao Y."/>
            <person name="Zhang J."/>
            <person name="Li Y."/>
            <person name="Zhou W."/>
            <person name="Zhang B."/>
            <person name="Hu W."/>
            <person name="Eijk M."/>
            <person name="Tang J."/>
            <person name="Witsenboer H."/>
            <person name="Zhao S."/>
            <person name="Li Z."/>
            <person name="Zhang A."/>
            <person name="Wang D."/>
            <person name="Liang C."/>
        </authorList>
    </citation>
    <scope>NUCLEOTIDE SEQUENCE [LARGE SCALE GENOMIC DNA]</scope>
    <source>
        <strain evidence="1">cv. G1812</strain>
    </source>
</reference>
<dbReference type="Proteomes" id="UP000015106">
    <property type="component" value="Chromosome 4"/>
</dbReference>
<keyword evidence="2" id="KW-1185">Reference proteome</keyword>
<evidence type="ECO:0000313" key="2">
    <source>
        <dbReference type="Proteomes" id="UP000015106"/>
    </source>
</evidence>
<reference evidence="1" key="3">
    <citation type="submission" date="2022-06" db="UniProtKB">
        <authorList>
            <consortium name="EnsemblPlants"/>
        </authorList>
    </citation>
    <scope>IDENTIFICATION</scope>
</reference>
<organism evidence="1 2">
    <name type="scientific">Triticum urartu</name>
    <name type="common">Red wild einkorn</name>
    <name type="synonym">Crithodium urartu</name>
    <dbReference type="NCBI Taxonomy" id="4572"/>
    <lineage>
        <taxon>Eukaryota</taxon>
        <taxon>Viridiplantae</taxon>
        <taxon>Streptophyta</taxon>
        <taxon>Embryophyta</taxon>
        <taxon>Tracheophyta</taxon>
        <taxon>Spermatophyta</taxon>
        <taxon>Magnoliopsida</taxon>
        <taxon>Liliopsida</taxon>
        <taxon>Poales</taxon>
        <taxon>Poaceae</taxon>
        <taxon>BOP clade</taxon>
        <taxon>Pooideae</taxon>
        <taxon>Triticodae</taxon>
        <taxon>Triticeae</taxon>
        <taxon>Triticinae</taxon>
        <taxon>Triticum</taxon>
    </lineage>
</organism>
<dbReference type="EnsemblPlants" id="TuG1812G0400001948.01.T01">
    <property type="protein sequence ID" value="TuG1812G0400001948.01.T01.cds361453"/>
    <property type="gene ID" value="TuG1812G0400001948.01"/>
</dbReference>
<proteinExistence type="predicted"/>
<reference evidence="2" key="1">
    <citation type="journal article" date="2013" name="Nature">
        <title>Draft genome of the wheat A-genome progenitor Triticum urartu.</title>
        <authorList>
            <person name="Ling H.Q."/>
            <person name="Zhao S."/>
            <person name="Liu D."/>
            <person name="Wang J."/>
            <person name="Sun H."/>
            <person name="Zhang C."/>
            <person name="Fan H."/>
            <person name="Li D."/>
            <person name="Dong L."/>
            <person name="Tao Y."/>
            <person name="Gao C."/>
            <person name="Wu H."/>
            <person name="Li Y."/>
            <person name="Cui Y."/>
            <person name="Guo X."/>
            <person name="Zheng S."/>
            <person name="Wang B."/>
            <person name="Yu K."/>
            <person name="Liang Q."/>
            <person name="Yang W."/>
            <person name="Lou X."/>
            <person name="Chen J."/>
            <person name="Feng M."/>
            <person name="Jian J."/>
            <person name="Zhang X."/>
            <person name="Luo G."/>
            <person name="Jiang Y."/>
            <person name="Liu J."/>
            <person name="Wang Z."/>
            <person name="Sha Y."/>
            <person name="Zhang B."/>
            <person name="Wu H."/>
            <person name="Tang D."/>
            <person name="Shen Q."/>
            <person name="Xue P."/>
            <person name="Zou S."/>
            <person name="Wang X."/>
            <person name="Liu X."/>
            <person name="Wang F."/>
            <person name="Yang Y."/>
            <person name="An X."/>
            <person name="Dong Z."/>
            <person name="Zhang K."/>
            <person name="Zhang X."/>
            <person name="Luo M.C."/>
            <person name="Dvorak J."/>
            <person name="Tong Y."/>
            <person name="Wang J."/>
            <person name="Yang H."/>
            <person name="Li Z."/>
            <person name="Wang D."/>
            <person name="Zhang A."/>
            <person name="Wang J."/>
        </authorList>
    </citation>
    <scope>NUCLEOTIDE SEQUENCE</scope>
    <source>
        <strain evidence="2">cv. G1812</strain>
    </source>
</reference>
<evidence type="ECO:0000313" key="1">
    <source>
        <dbReference type="EnsemblPlants" id="TuG1812G0400001948.01.T01.cds361453"/>
    </source>
</evidence>
<sequence>MLTGGESCGVDRIRVEASGRGAPRLMAFGVGWRRRLRRNAAHEGQGAGVLCRGGRRWQLWHDLGRETMVVARPRRETAVAGRSGEGGGCGGAIW</sequence>
<dbReference type="Gramene" id="TuG1812G0400001948.01.T01">
    <property type="protein sequence ID" value="TuG1812G0400001948.01.T01.cds361453"/>
    <property type="gene ID" value="TuG1812G0400001948.01"/>
</dbReference>
<name>A0A8R7U7D3_TRIUA</name>
<accession>A0A8R7U7D3</accession>